<accession>A0A0S4J0V3</accession>
<evidence type="ECO:0000313" key="2">
    <source>
        <dbReference type="Proteomes" id="UP000051952"/>
    </source>
</evidence>
<dbReference type="EMBL" id="CYKH01000606">
    <property type="protein sequence ID" value="CUG06580.1"/>
    <property type="molecule type" value="Genomic_DNA"/>
</dbReference>
<dbReference type="VEuPathDB" id="TriTrypDB:BSAL_73145c"/>
<protein>
    <submittedName>
        <fullName evidence="1">Uncharacterized protein</fullName>
    </submittedName>
</protein>
<dbReference type="Proteomes" id="UP000051952">
    <property type="component" value="Unassembled WGS sequence"/>
</dbReference>
<reference evidence="2" key="1">
    <citation type="submission" date="2015-09" db="EMBL/GenBank/DDBJ databases">
        <authorList>
            <consortium name="Pathogen Informatics"/>
        </authorList>
    </citation>
    <scope>NUCLEOTIDE SEQUENCE [LARGE SCALE GENOMIC DNA]</scope>
    <source>
        <strain evidence="2">Lake Konstanz</strain>
    </source>
</reference>
<gene>
    <name evidence="1" type="ORF">BSAL_73145c</name>
</gene>
<organism evidence="1 2">
    <name type="scientific">Bodo saltans</name>
    <name type="common">Flagellated protozoan</name>
    <dbReference type="NCBI Taxonomy" id="75058"/>
    <lineage>
        <taxon>Eukaryota</taxon>
        <taxon>Discoba</taxon>
        <taxon>Euglenozoa</taxon>
        <taxon>Kinetoplastea</taxon>
        <taxon>Metakinetoplastina</taxon>
        <taxon>Eubodonida</taxon>
        <taxon>Bodonidae</taxon>
        <taxon>Bodo</taxon>
    </lineage>
</organism>
<proteinExistence type="predicted"/>
<dbReference type="AlphaFoldDB" id="A0A0S4J0V3"/>
<evidence type="ECO:0000313" key="1">
    <source>
        <dbReference type="EMBL" id="CUG06580.1"/>
    </source>
</evidence>
<sequence length="104" mass="11749">MTLSTCHEACSPRRHQSRASNYCTQGHQLMWCHACFRCMRCEQHKSVPQLHTPLCDTTFAMCRVLRPTAYAERSANTSFFVCDSNTVKMSVQTEGARSSPNASE</sequence>
<name>A0A0S4J0V3_BODSA</name>
<keyword evidence="2" id="KW-1185">Reference proteome</keyword>